<keyword evidence="8" id="KW-1185">Reference proteome</keyword>
<reference evidence="7" key="1">
    <citation type="submission" date="2022-11" db="EMBL/GenBank/DDBJ databases">
        <authorList>
            <person name="Hyden B.L."/>
            <person name="Feng K."/>
            <person name="Yates T."/>
            <person name="Jawdy S."/>
            <person name="Smart L.B."/>
            <person name="Muchero W."/>
        </authorList>
    </citation>
    <scope>NUCLEOTIDE SEQUENCE</scope>
    <source>
        <tissue evidence="7">Shoot tip</tissue>
    </source>
</reference>
<evidence type="ECO:0000259" key="6">
    <source>
        <dbReference type="PROSITE" id="PS51294"/>
    </source>
</evidence>
<keyword evidence="3" id="KW-0804">Transcription</keyword>
<dbReference type="InterPro" id="IPR046955">
    <property type="entry name" value="PHR1-like"/>
</dbReference>
<name>A0A9Q0NRE5_SALVM</name>
<dbReference type="OrthoDB" id="852197at2759"/>
<dbReference type="InterPro" id="IPR001005">
    <property type="entry name" value="SANT/Myb"/>
</dbReference>
<dbReference type="Proteomes" id="UP001151529">
    <property type="component" value="Chromosome 14"/>
</dbReference>
<dbReference type="Pfam" id="PF00249">
    <property type="entry name" value="Myb_DNA-binding"/>
    <property type="match status" value="1"/>
</dbReference>
<sequence length="440" mass="48423">MSDRKGGHDDDREDTFFGERVGIPMESHHFFDGFHKENDGRSGFLDFGYGNPKNDQYFELKLPQADHEDTQLCHLSPHGDCDENDDPFLELQETLETPTHQVPQNGTYHPAVVSFNEEVGGVVVEKEEEENNKEGPEQQPPSPPPPQQAHSHLRISYTSDLKPRLRWTEDLHSCFVNAVKELGGPQQATPRSVLRLMNVEGLTIFQVKSHLQKYRQGRYSVREYSEPLRNGISAAQGSEGPSNSMNLPPSQAKKLTAPTLLFPCASMSYIVNPKADQRLRKKIEAAFICRFRLRQASSLSFKNYSGAALERGNCQGQGFTGSGNTAPLMPYSYQNQLNASHASNSMEPANAGFSSRMPRGSFQTLMTAQSGTGNSSLPVGHSASSYLEGSTTHPGKGSSGNWASYEVPAGSYLNWDDTSANILAIDYGRFDPRGGAGTSK</sequence>
<accession>A0A9Q0NRE5</accession>
<comment type="caution">
    <text evidence="7">The sequence shown here is derived from an EMBL/GenBank/DDBJ whole genome shotgun (WGS) entry which is preliminary data.</text>
</comment>
<evidence type="ECO:0000256" key="5">
    <source>
        <dbReference type="SAM" id="MobiDB-lite"/>
    </source>
</evidence>
<dbReference type="PANTHER" id="PTHR31499">
    <property type="entry name" value="MYB FAMILY TRANSCRIPTION FACTOR PHL11"/>
    <property type="match status" value="1"/>
</dbReference>
<dbReference type="PANTHER" id="PTHR31499:SF43">
    <property type="entry name" value="MYB FAMILY TRANSCRIPTION FACTOR APL"/>
    <property type="match status" value="1"/>
</dbReference>
<dbReference type="Gene3D" id="1.10.10.60">
    <property type="entry name" value="Homeodomain-like"/>
    <property type="match status" value="1"/>
</dbReference>
<dbReference type="GO" id="GO:0003677">
    <property type="term" value="F:DNA binding"/>
    <property type="evidence" value="ECO:0007669"/>
    <property type="project" value="InterPro"/>
</dbReference>
<keyword evidence="4" id="KW-0539">Nucleus</keyword>
<dbReference type="NCBIfam" id="TIGR01557">
    <property type="entry name" value="myb_SHAQKYF"/>
    <property type="match status" value="1"/>
</dbReference>
<comment type="subcellular location">
    <subcellularLocation>
        <location evidence="1">Nucleus</location>
    </subcellularLocation>
</comment>
<feature type="region of interest" description="Disordered" evidence="5">
    <location>
        <begin position="366"/>
        <end position="400"/>
    </location>
</feature>
<protein>
    <submittedName>
        <fullName evidence="7">MYB FAMILY TRANSCRIPTION FACTOR PHL11</fullName>
    </submittedName>
</protein>
<evidence type="ECO:0000256" key="3">
    <source>
        <dbReference type="ARBA" id="ARBA00023163"/>
    </source>
</evidence>
<organism evidence="7 8">
    <name type="scientific">Salix viminalis</name>
    <name type="common">Common osier</name>
    <name type="synonym">Basket willow</name>
    <dbReference type="NCBI Taxonomy" id="40686"/>
    <lineage>
        <taxon>Eukaryota</taxon>
        <taxon>Viridiplantae</taxon>
        <taxon>Streptophyta</taxon>
        <taxon>Embryophyta</taxon>
        <taxon>Tracheophyta</taxon>
        <taxon>Spermatophyta</taxon>
        <taxon>Magnoliopsida</taxon>
        <taxon>eudicotyledons</taxon>
        <taxon>Gunneridae</taxon>
        <taxon>Pentapetalae</taxon>
        <taxon>rosids</taxon>
        <taxon>fabids</taxon>
        <taxon>Malpighiales</taxon>
        <taxon>Salicaceae</taxon>
        <taxon>Saliceae</taxon>
        <taxon>Salix</taxon>
    </lineage>
</organism>
<dbReference type="AlphaFoldDB" id="A0A9Q0NRE5"/>
<keyword evidence="2" id="KW-0805">Transcription regulation</keyword>
<evidence type="ECO:0000256" key="1">
    <source>
        <dbReference type="ARBA" id="ARBA00004123"/>
    </source>
</evidence>
<proteinExistence type="predicted"/>
<dbReference type="InterPro" id="IPR009057">
    <property type="entry name" value="Homeodomain-like_sf"/>
</dbReference>
<reference evidence="7" key="2">
    <citation type="journal article" date="2023" name="Int. J. Mol. Sci.">
        <title>De Novo Assembly and Annotation of 11 Diverse Shrub Willow (Salix) Genomes Reveals Novel Gene Organization in Sex-Linked Regions.</title>
        <authorList>
            <person name="Hyden B."/>
            <person name="Feng K."/>
            <person name="Yates T.B."/>
            <person name="Jawdy S."/>
            <person name="Cereghino C."/>
            <person name="Smart L.B."/>
            <person name="Muchero W."/>
        </authorList>
    </citation>
    <scope>NUCLEOTIDE SEQUENCE [LARGE SCALE GENOMIC DNA]</scope>
    <source>
        <tissue evidence="7">Shoot tip</tissue>
    </source>
</reference>
<feature type="region of interest" description="Disordered" evidence="5">
    <location>
        <begin position="126"/>
        <end position="152"/>
    </location>
</feature>
<dbReference type="EMBL" id="JAPFFL010000016">
    <property type="protein sequence ID" value="KAJ6674504.1"/>
    <property type="molecule type" value="Genomic_DNA"/>
</dbReference>
<dbReference type="SUPFAM" id="SSF46689">
    <property type="entry name" value="Homeodomain-like"/>
    <property type="match status" value="1"/>
</dbReference>
<dbReference type="GO" id="GO:0005634">
    <property type="term" value="C:nucleus"/>
    <property type="evidence" value="ECO:0007669"/>
    <property type="project" value="UniProtKB-SubCell"/>
</dbReference>
<dbReference type="InterPro" id="IPR006447">
    <property type="entry name" value="Myb_dom_plants"/>
</dbReference>
<evidence type="ECO:0000256" key="2">
    <source>
        <dbReference type="ARBA" id="ARBA00023015"/>
    </source>
</evidence>
<evidence type="ECO:0000313" key="8">
    <source>
        <dbReference type="Proteomes" id="UP001151529"/>
    </source>
</evidence>
<evidence type="ECO:0000313" key="7">
    <source>
        <dbReference type="EMBL" id="KAJ6674504.1"/>
    </source>
</evidence>
<evidence type="ECO:0000256" key="4">
    <source>
        <dbReference type="ARBA" id="ARBA00023242"/>
    </source>
</evidence>
<feature type="domain" description="HTH myb-type" evidence="6">
    <location>
        <begin position="162"/>
        <end position="219"/>
    </location>
</feature>
<feature type="compositionally biased region" description="Pro residues" evidence="5">
    <location>
        <begin position="138"/>
        <end position="147"/>
    </location>
</feature>
<gene>
    <name evidence="7" type="ORF">OIU85_010752</name>
</gene>
<dbReference type="InterPro" id="IPR017930">
    <property type="entry name" value="Myb_dom"/>
</dbReference>
<dbReference type="GO" id="GO:0003700">
    <property type="term" value="F:DNA-binding transcription factor activity"/>
    <property type="evidence" value="ECO:0007669"/>
    <property type="project" value="InterPro"/>
</dbReference>
<dbReference type="FunFam" id="1.10.10.60:FF:000007">
    <property type="entry name" value="Two-component response regulator"/>
    <property type="match status" value="1"/>
</dbReference>
<dbReference type="PROSITE" id="PS51294">
    <property type="entry name" value="HTH_MYB"/>
    <property type="match status" value="1"/>
</dbReference>
<feature type="compositionally biased region" description="Polar residues" evidence="5">
    <location>
        <begin position="366"/>
        <end position="393"/>
    </location>
</feature>